<keyword evidence="2" id="KW-0479">Metal-binding</keyword>
<keyword evidence="3" id="KW-0460">Magnesium</keyword>
<dbReference type="Proteomes" id="UP000319263">
    <property type="component" value="Chromosome"/>
</dbReference>
<dbReference type="InterPro" id="IPR036849">
    <property type="entry name" value="Enolase-like_C_sf"/>
</dbReference>
<dbReference type="GO" id="GO:0000287">
    <property type="term" value="F:magnesium ion binding"/>
    <property type="evidence" value="ECO:0007669"/>
    <property type="project" value="TreeGrafter"/>
</dbReference>
<evidence type="ECO:0000256" key="1">
    <source>
        <dbReference type="ARBA" id="ARBA00001946"/>
    </source>
</evidence>
<dbReference type="SUPFAM" id="SSF54826">
    <property type="entry name" value="Enolase N-terminal domain-like"/>
    <property type="match status" value="1"/>
</dbReference>
<dbReference type="Pfam" id="PF02746">
    <property type="entry name" value="MR_MLE_N"/>
    <property type="match status" value="1"/>
</dbReference>
<sequence length="399" mass="43011">MSGWTNHLVEGDSMRIETVRSVLLTYDNRNDPPLEWVGGRIWAWNAALVEVRTPDGTIGLGEVSQATMAAEAVPGLLMALEPYLPDDDFRAADIGDHLRSFTRFWARGGIASGVIAAVEMACLDAEAKENGVPLWRHLAEDPDAVPDSIRGYASGGLGVTKEQVHEWVAQQEDAGFGTVKIRAMRDPQTTVALMEHIAPLLQSGTRVALDLVQGCASRPWSVDDAIKVGQAFQTTLPFHWYEEPCAAEDVAGYAAVTVALDVPVSGVESYSIRDQFEHLMDANGVRVVQPDVGMVGGFAEFRRVVTDARRRGVDSIPHVWGSGVQLLNSAHVAFALGMPLLEVCTLKNPMREATQSKPFPIANGVIDRAALSEPGSGAILPDGAEEEFSFVPALGMKIS</sequence>
<gene>
    <name evidence="5" type="ORF">FOE78_04480</name>
</gene>
<organism evidence="5 6">
    <name type="scientific">Microlunatus elymi</name>
    <dbReference type="NCBI Taxonomy" id="2596828"/>
    <lineage>
        <taxon>Bacteria</taxon>
        <taxon>Bacillati</taxon>
        <taxon>Actinomycetota</taxon>
        <taxon>Actinomycetes</taxon>
        <taxon>Propionibacteriales</taxon>
        <taxon>Propionibacteriaceae</taxon>
        <taxon>Microlunatus</taxon>
    </lineage>
</organism>
<dbReference type="SMART" id="SM00922">
    <property type="entry name" value="MR_MLE"/>
    <property type="match status" value="1"/>
</dbReference>
<protein>
    <submittedName>
        <fullName evidence="5">Mandelate racemase/muconate lactonizing enzyme family protein</fullName>
    </submittedName>
</protein>
<dbReference type="Pfam" id="PF13378">
    <property type="entry name" value="MR_MLE_C"/>
    <property type="match status" value="1"/>
</dbReference>
<evidence type="ECO:0000313" key="5">
    <source>
        <dbReference type="EMBL" id="QDP95264.1"/>
    </source>
</evidence>
<evidence type="ECO:0000259" key="4">
    <source>
        <dbReference type="SMART" id="SM00922"/>
    </source>
</evidence>
<feature type="domain" description="Mandelate racemase/muconate lactonizing enzyme C-terminal" evidence="4">
    <location>
        <begin position="161"/>
        <end position="263"/>
    </location>
</feature>
<dbReference type="PANTHER" id="PTHR13794">
    <property type="entry name" value="ENOLASE SUPERFAMILY, MANDELATE RACEMASE"/>
    <property type="match status" value="1"/>
</dbReference>
<comment type="cofactor">
    <cofactor evidence="1">
        <name>Mg(2+)</name>
        <dbReference type="ChEBI" id="CHEBI:18420"/>
    </cofactor>
</comment>
<name>A0A516PVQ1_9ACTN</name>
<dbReference type="GO" id="GO:0016052">
    <property type="term" value="P:carbohydrate catabolic process"/>
    <property type="evidence" value="ECO:0007669"/>
    <property type="project" value="TreeGrafter"/>
</dbReference>
<dbReference type="CDD" id="cd03316">
    <property type="entry name" value="MR_like"/>
    <property type="match status" value="1"/>
</dbReference>
<dbReference type="EMBL" id="CP041692">
    <property type="protein sequence ID" value="QDP95264.1"/>
    <property type="molecule type" value="Genomic_DNA"/>
</dbReference>
<dbReference type="AlphaFoldDB" id="A0A516PVQ1"/>
<dbReference type="InterPro" id="IPR013341">
    <property type="entry name" value="Mandelate_racemase_N_dom"/>
</dbReference>
<evidence type="ECO:0000313" key="6">
    <source>
        <dbReference type="Proteomes" id="UP000319263"/>
    </source>
</evidence>
<proteinExistence type="predicted"/>
<accession>A0A516PVQ1</accession>
<reference evidence="5 6" key="1">
    <citation type="submission" date="2019-07" db="EMBL/GenBank/DDBJ databases">
        <title>Microlunatus dokdonensis sp. nov. isolated from the rhizospheric soil of the wild plant Elymus tsukushiensis.</title>
        <authorList>
            <person name="Ghim S.-Y."/>
            <person name="Hwang Y.-J."/>
            <person name="Son J.-S."/>
            <person name="Shin J.-H."/>
        </authorList>
    </citation>
    <scope>NUCLEOTIDE SEQUENCE [LARGE SCALE GENOMIC DNA]</scope>
    <source>
        <strain evidence="5 6">KUDC0627</strain>
    </source>
</reference>
<dbReference type="InterPro" id="IPR029017">
    <property type="entry name" value="Enolase-like_N"/>
</dbReference>
<dbReference type="SUPFAM" id="SSF51604">
    <property type="entry name" value="Enolase C-terminal domain-like"/>
    <property type="match status" value="1"/>
</dbReference>
<dbReference type="Gene3D" id="3.30.390.10">
    <property type="entry name" value="Enolase-like, N-terminal domain"/>
    <property type="match status" value="1"/>
</dbReference>
<dbReference type="InterPro" id="IPR013342">
    <property type="entry name" value="Mandelate_racemase_C"/>
</dbReference>
<dbReference type="KEGG" id="mik:FOE78_04480"/>
<dbReference type="GO" id="GO:0016836">
    <property type="term" value="F:hydro-lyase activity"/>
    <property type="evidence" value="ECO:0007669"/>
    <property type="project" value="TreeGrafter"/>
</dbReference>
<keyword evidence="6" id="KW-1185">Reference proteome</keyword>
<dbReference type="InterPro" id="IPR046945">
    <property type="entry name" value="RHMD-like"/>
</dbReference>
<dbReference type="PANTHER" id="PTHR13794:SF58">
    <property type="entry name" value="MITOCHONDRIAL ENOLASE SUPERFAMILY MEMBER 1"/>
    <property type="match status" value="1"/>
</dbReference>
<evidence type="ECO:0000256" key="3">
    <source>
        <dbReference type="ARBA" id="ARBA00022842"/>
    </source>
</evidence>
<dbReference type="OrthoDB" id="5168231at2"/>
<dbReference type="Gene3D" id="3.20.20.120">
    <property type="entry name" value="Enolase-like C-terminal domain"/>
    <property type="match status" value="1"/>
</dbReference>
<evidence type="ECO:0000256" key="2">
    <source>
        <dbReference type="ARBA" id="ARBA00022723"/>
    </source>
</evidence>
<dbReference type="InterPro" id="IPR029065">
    <property type="entry name" value="Enolase_C-like"/>
</dbReference>